<sequence length="157" mass="17561">MFLSMSDLLKDMYSLLFTEDVRFKSIAGLALEAYLTVLNLVKEKSSGPYDESMLNECAPLFTQLLGGMHGKRAKLRAAAAELWNNIFAKAVFNYPTELRKILISLVQKRIVFAAGLPRKSISSSDINEYREITASNVSLIHHSIHNPVKALSMVVQQ</sequence>
<dbReference type="EMBL" id="UYRV01027697">
    <property type="protein sequence ID" value="VDK81343.1"/>
    <property type="molecule type" value="Genomic_DNA"/>
</dbReference>
<dbReference type="AlphaFoldDB" id="A0A3P6TED1"/>
<name>A0A3P6TED1_CYLGO</name>
<reference evidence="1 2" key="1">
    <citation type="submission" date="2018-11" db="EMBL/GenBank/DDBJ databases">
        <authorList>
            <consortium name="Pathogen Informatics"/>
        </authorList>
    </citation>
    <scope>NUCLEOTIDE SEQUENCE [LARGE SCALE GENOMIC DNA]</scope>
</reference>
<protein>
    <submittedName>
        <fullName evidence="1">Uncharacterized protein</fullName>
    </submittedName>
</protein>
<dbReference type="OrthoDB" id="5399929at2759"/>
<evidence type="ECO:0000313" key="1">
    <source>
        <dbReference type="EMBL" id="VDK81343.1"/>
    </source>
</evidence>
<organism evidence="1 2">
    <name type="scientific">Cylicostephanus goldi</name>
    <name type="common">Nematode worm</name>
    <dbReference type="NCBI Taxonomy" id="71465"/>
    <lineage>
        <taxon>Eukaryota</taxon>
        <taxon>Metazoa</taxon>
        <taxon>Ecdysozoa</taxon>
        <taxon>Nematoda</taxon>
        <taxon>Chromadorea</taxon>
        <taxon>Rhabditida</taxon>
        <taxon>Rhabditina</taxon>
        <taxon>Rhabditomorpha</taxon>
        <taxon>Strongyloidea</taxon>
        <taxon>Strongylidae</taxon>
        <taxon>Cylicostephanus</taxon>
    </lineage>
</organism>
<dbReference type="Proteomes" id="UP000271889">
    <property type="component" value="Unassembled WGS sequence"/>
</dbReference>
<evidence type="ECO:0000313" key="2">
    <source>
        <dbReference type="Proteomes" id="UP000271889"/>
    </source>
</evidence>
<proteinExistence type="predicted"/>
<accession>A0A3P6TED1</accession>
<keyword evidence="2" id="KW-1185">Reference proteome</keyword>
<gene>
    <name evidence="1" type="ORF">CGOC_LOCUS7815</name>
</gene>